<dbReference type="EC" id="1.21.4.4" evidence="3"/>
<dbReference type="Pfam" id="PF19364">
    <property type="entry name" value="DUF5940"/>
    <property type="match status" value="1"/>
</dbReference>
<dbReference type="InterPro" id="IPR045984">
    <property type="entry name" value="DUF5940"/>
</dbReference>
<feature type="domain" description="DUF5940" evidence="2">
    <location>
        <begin position="347"/>
        <end position="511"/>
    </location>
</feature>
<organism evidence="3 4">
    <name type="scientific">Clostridium aceticum</name>
    <dbReference type="NCBI Taxonomy" id="84022"/>
    <lineage>
        <taxon>Bacteria</taxon>
        <taxon>Bacillati</taxon>
        <taxon>Bacillota</taxon>
        <taxon>Clostridia</taxon>
        <taxon>Eubacteriales</taxon>
        <taxon>Clostridiaceae</taxon>
        <taxon>Clostridium</taxon>
    </lineage>
</organism>
<protein>
    <submittedName>
        <fullName evidence="3">Glycine/sarcosine/betaine reductase complex component C subunit beta</fullName>
        <ecNumber evidence="3">1.21.4.3</ecNumber>
        <ecNumber evidence="3">1.21.4.4</ecNumber>
    </submittedName>
</protein>
<proteinExistence type="predicted"/>
<dbReference type="STRING" id="84022.CACET_c07280"/>
<reference evidence="3 4" key="1">
    <citation type="submission" date="2014-10" db="EMBL/GenBank/DDBJ databases">
        <title>Genome sequence of Clostridium aceticum DSM 1496.</title>
        <authorList>
            <person name="Poehlein A."/>
            <person name="Schiel-Bengelsdorf B."/>
            <person name="Gottschalk G."/>
            <person name="Duerre P."/>
            <person name="Daniel R."/>
        </authorList>
    </citation>
    <scope>NUCLEOTIDE SEQUENCE [LARGE SCALE GENOMIC DNA]</scope>
    <source>
        <strain evidence="3 4">DSM 1496</strain>
    </source>
</reference>
<dbReference type="EC" id="1.21.4.3" evidence="3"/>
<dbReference type="InterPro" id="IPR016039">
    <property type="entry name" value="Thiolase-like"/>
</dbReference>
<dbReference type="Proteomes" id="UP000035704">
    <property type="component" value="Chromosome"/>
</dbReference>
<dbReference type="OrthoDB" id="9762068at2"/>
<dbReference type="NCBIfam" id="NF040746">
    <property type="entry name" value="reduct_C_beta"/>
    <property type="match status" value="1"/>
</dbReference>
<dbReference type="PATRIC" id="fig|84022.6.peg.740"/>
<sequence>MSYAVVKGSSYVLMHTPDMIMHNGTTQTTEKQSNPNSEYLQKLPNHLRSYEAVVNYPPNQVYIGKLKPEELKNYDMPWYDKAVEGADRYGKFGEIMPQAEFIALLKIVDAFDLVMLEKNFTTKVREELKKHPLMKESLIAKLKEGNDIEEINKAIKEFHAEAIYHEDQLIGCVKRAHELDTNLNAHIMYENLVAKASGVLAFLHLLDKNNIEASTIDYVIECSEEACGDMNQRGGGNFAKSIAEMAEAVNATGSDTRGFCAAPTHALIEAAALVKAGVFENVVIVAGGATAKLGMNGKDHVKKDMPILEDIIGGFAVLVSKNDGINPILRTDLLGRHTVGTGSSPQAVITSLITAPLDRGGLKITDIDKYSVEMQNPDVTKPAGAGDVPEANYKMIAALGVKRGELDRKEVATFGDKHGMPGWAPTQGHIPSGVPYIGHAREAFLNKEINRAMIVGKGSLFLGRMTNQFDGVSIVMEQNNGQGEATVGVSEGEVKNMIAEAMRNFATHLLGE</sequence>
<dbReference type="GO" id="GO:0033794">
    <property type="term" value="F:sarcosine reductase activity"/>
    <property type="evidence" value="ECO:0007669"/>
    <property type="project" value="UniProtKB-EC"/>
</dbReference>
<evidence type="ECO:0000259" key="2">
    <source>
        <dbReference type="Pfam" id="PF19364"/>
    </source>
</evidence>
<dbReference type="InterPro" id="IPR017236">
    <property type="entry name" value="Gly/sarc/bet/_Rdtase_C_bsu"/>
</dbReference>
<accession>A0A0G3W7A9</accession>
<dbReference type="InterPro" id="IPR013751">
    <property type="entry name" value="ACP_syn_III_N"/>
</dbReference>
<dbReference type="AlphaFoldDB" id="A0A0G3W7A9"/>
<dbReference type="PIRSF" id="PIRSF037559">
    <property type="entry name" value="Gly_sarc_betain_red_a"/>
    <property type="match status" value="1"/>
</dbReference>
<dbReference type="GO" id="GO:0006633">
    <property type="term" value="P:fatty acid biosynthetic process"/>
    <property type="evidence" value="ECO:0007669"/>
    <property type="project" value="InterPro"/>
</dbReference>
<dbReference type="EMBL" id="CP009687">
    <property type="protein sequence ID" value="AKL94238.1"/>
    <property type="molecule type" value="Genomic_DNA"/>
</dbReference>
<dbReference type="GO" id="GO:0033795">
    <property type="term" value="F:betaine reductase activity"/>
    <property type="evidence" value="ECO:0007669"/>
    <property type="project" value="UniProtKB-EC"/>
</dbReference>
<keyword evidence="3" id="KW-0560">Oxidoreductase</keyword>
<feature type="domain" description="Beta-ketoacyl-[acyl-carrier-protein] synthase III N-terminal" evidence="1">
    <location>
        <begin position="255"/>
        <end position="332"/>
    </location>
</feature>
<dbReference type="Gene3D" id="3.40.47.10">
    <property type="match status" value="1"/>
</dbReference>
<dbReference type="Pfam" id="PF08545">
    <property type="entry name" value="ACP_syn_III"/>
    <property type="match status" value="1"/>
</dbReference>
<evidence type="ECO:0000259" key="1">
    <source>
        <dbReference type="Pfam" id="PF08545"/>
    </source>
</evidence>
<evidence type="ECO:0000313" key="4">
    <source>
        <dbReference type="Proteomes" id="UP000035704"/>
    </source>
</evidence>
<name>A0A0G3W7A9_9CLOT</name>
<evidence type="ECO:0000313" key="3">
    <source>
        <dbReference type="EMBL" id="AKL94238.1"/>
    </source>
</evidence>
<dbReference type="KEGG" id="cace:CACET_c07280"/>
<dbReference type="GO" id="GO:0004315">
    <property type="term" value="F:3-oxoacyl-[acyl-carrier-protein] synthase activity"/>
    <property type="evidence" value="ECO:0007669"/>
    <property type="project" value="InterPro"/>
</dbReference>
<dbReference type="SUPFAM" id="SSF53901">
    <property type="entry name" value="Thiolase-like"/>
    <property type="match status" value="1"/>
</dbReference>
<gene>
    <name evidence="3" type="primary">grdC1</name>
    <name evidence="3" type="ORF">CACET_c07280</name>
</gene>
<dbReference type="RefSeq" id="WP_048407524.1">
    <property type="nucleotide sequence ID" value="NZ_CP009687.1"/>
</dbReference>
<dbReference type="CDD" id="cd00827">
    <property type="entry name" value="init_cond_enzymes"/>
    <property type="match status" value="1"/>
</dbReference>
<keyword evidence="4" id="KW-1185">Reference proteome</keyword>